<protein>
    <submittedName>
        <fullName evidence="12">ABC-type sugar transport system, ATPase component</fullName>
    </submittedName>
</protein>
<reference evidence="12 13" key="1">
    <citation type="submission" date="2019-07" db="EMBL/GenBank/DDBJ databases">
        <title>Complete Genome Sequence of Leptotrichia goodfellowii Strain JCM 16774.</title>
        <authorList>
            <person name="Watanabe S."/>
            <person name="Cui L."/>
        </authorList>
    </citation>
    <scope>NUCLEOTIDE SEQUENCE [LARGE SCALE GENOMIC DNA]</scope>
    <source>
        <strain evidence="12 13">JCM16774</strain>
    </source>
</reference>
<proteinExistence type="predicted"/>
<dbReference type="InterPro" id="IPR050107">
    <property type="entry name" value="ABC_carbohydrate_import_ATPase"/>
</dbReference>
<evidence type="ECO:0000256" key="9">
    <source>
        <dbReference type="ARBA" id="ARBA00022967"/>
    </source>
</evidence>
<dbReference type="PANTHER" id="PTHR43790:SF1">
    <property type="entry name" value="XYLOSE IMPORT ATP-BINDING PROTEIN XYLG"/>
    <property type="match status" value="1"/>
</dbReference>
<dbReference type="GO" id="GO:0015749">
    <property type="term" value="P:monosaccharide transmembrane transport"/>
    <property type="evidence" value="ECO:0007669"/>
    <property type="project" value="UniProtKB-ARBA"/>
</dbReference>
<keyword evidence="8" id="KW-0067">ATP-binding</keyword>
<keyword evidence="4" id="KW-1003">Cell membrane</keyword>
<dbReference type="FunFam" id="3.40.50.300:FF:000126">
    <property type="entry name" value="Galactose/methyl galactoside import ATP-binding protein MglA"/>
    <property type="match status" value="1"/>
</dbReference>
<dbReference type="Pfam" id="PF00005">
    <property type="entry name" value="ABC_tran"/>
    <property type="match status" value="2"/>
</dbReference>
<dbReference type="GO" id="GO:0005886">
    <property type="term" value="C:plasma membrane"/>
    <property type="evidence" value="ECO:0007669"/>
    <property type="project" value="UniProtKB-SubCell"/>
</dbReference>
<keyword evidence="9" id="KW-1278">Translocase</keyword>
<dbReference type="InterPro" id="IPR003593">
    <property type="entry name" value="AAA+_ATPase"/>
</dbReference>
<dbReference type="InterPro" id="IPR017871">
    <property type="entry name" value="ABC_transporter-like_CS"/>
</dbReference>
<dbReference type="InterPro" id="IPR027417">
    <property type="entry name" value="P-loop_NTPase"/>
</dbReference>
<feature type="domain" description="ABC transporter" evidence="11">
    <location>
        <begin position="7"/>
        <end position="244"/>
    </location>
</feature>
<dbReference type="RefSeq" id="WP_026738158.1">
    <property type="nucleotide sequence ID" value="NZ_AP019822.1"/>
</dbReference>
<sequence>MDSREILDMRHITKDFSGVKALDDIAIKVRKGHVHALCGENGAGKSTLMKVLSGIYPYGTYDGEIYFDGIILKNRGIKDSEEKGISIIHQELNLVDELSIMENIFLGNFITKNGIVDYYKMYQETGNILKELKMDVAPDILVKELGIGHKQLVEIAKALSKKSKLIIFDEPTASLTEKETDILLNIIKELKEKGVTSIYISHKLEEVMKISDEITVIRDGKFIECRKTSECTKNDIVKAMVGRELSSFYPEKNNKIGDVIFEIKNYNVFDNSGKQKVKDINLTLKKGEILGISGLIGSGRTELISSIFGTYEGYRKGECYFKGEKINIKSTKEALKMGISMVPEDRKKDGIIADMSVEKNMTLSNLDNYTKKLNYVDVYNEDKDVKKYIEILKIKTSGTDLEIKNLSGGNQQKVVLAKNLMVNPKIIILDEPTRGVDVGAKYEIYKNIVELAEQGISIIMVSSELPEILGISDRIVVMHEGEVKGEFINKNITQEMIMETAIGGDKNEFGNEIKES</sequence>
<dbReference type="GO" id="GO:0005524">
    <property type="term" value="F:ATP binding"/>
    <property type="evidence" value="ECO:0007669"/>
    <property type="project" value="UniProtKB-KW"/>
</dbReference>
<evidence type="ECO:0000256" key="7">
    <source>
        <dbReference type="ARBA" id="ARBA00022741"/>
    </source>
</evidence>
<keyword evidence="3" id="KW-0813">Transport</keyword>
<dbReference type="CDD" id="cd03216">
    <property type="entry name" value="ABC_Carb_Monos_I"/>
    <property type="match status" value="1"/>
</dbReference>
<dbReference type="KEGG" id="lgo:JCM16774_1967"/>
<comment type="subcellular location">
    <subcellularLocation>
        <location evidence="2">Cell inner membrane</location>
    </subcellularLocation>
    <subcellularLocation>
        <location evidence="1">Cell membrane</location>
        <topology evidence="1">Peripheral membrane protein</topology>
    </subcellularLocation>
</comment>
<dbReference type="STRING" id="714315.GCA_000516535_01974"/>
<dbReference type="FunFam" id="3.40.50.300:FF:000127">
    <property type="entry name" value="Ribose import ATP-binding protein RbsA"/>
    <property type="match status" value="1"/>
</dbReference>
<gene>
    <name evidence="12" type="ORF">JCM16774_1967</name>
</gene>
<dbReference type="AlphaFoldDB" id="A0A510JF47"/>
<dbReference type="InterPro" id="IPR003439">
    <property type="entry name" value="ABC_transporter-like_ATP-bd"/>
</dbReference>
<dbReference type="GO" id="GO:0016887">
    <property type="term" value="F:ATP hydrolysis activity"/>
    <property type="evidence" value="ECO:0007669"/>
    <property type="project" value="InterPro"/>
</dbReference>
<keyword evidence="5 12" id="KW-0762">Sugar transport</keyword>
<evidence type="ECO:0000256" key="4">
    <source>
        <dbReference type="ARBA" id="ARBA00022475"/>
    </source>
</evidence>
<evidence type="ECO:0000256" key="1">
    <source>
        <dbReference type="ARBA" id="ARBA00004202"/>
    </source>
</evidence>
<dbReference type="PANTHER" id="PTHR43790">
    <property type="entry name" value="CARBOHYDRATE TRANSPORT ATP-BINDING PROTEIN MG119-RELATED"/>
    <property type="match status" value="1"/>
</dbReference>
<dbReference type="SMART" id="SM00382">
    <property type="entry name" value="AAA"/>
    <property type="match status" value="2"/>
</dbReference>
<keyword evidence="6" id="KW-0677">Repeat</keyword>
<evidence type="ECO:0000256" key="6">
    <source>
        <dbReference type="ARBA" id="ARBA00022737"/>
    </source>
</evidence>
<dbReference type="Proteomes" id="UP000321606">
    <property type="component" value="Chromosome"/>
</dbReference>
<dbReference type="EMBL" id="AP019822">
    <property type="protein sequence ID" value="BBM37021.1"/>
    <property type="molecule type" value="Genomic_DNA"/>
</dbReference>
<dbReference type="PROSITE" id="PS00211">
    <property type="entry name" value="ABC_TRANSPORTER_1"/>
    <property type="match status" value="1"/>
</dbReference>
<evidence type="ECO:0000256" key="8">
    <source>
        <dbReference type="ARBA" id="ARBA00022840"/>
    </source>
</evidence>
<dbReference type="SUPFAM" id="SSF52540">
    <property type="entry name" value="P-loop containing nucleoside triphosphate hydrolases"/>
    <property type="match status" value="2"/>
</dbReference>
<evidence type="ECO:0000256" key="2">
    <source>
        <dbReference type="ARBA" id="ARBA00004533"/>
    </source>
</evidence>
<name>A0A510JF47_9FUSO</name>
<accession>A0A510JF47</accession>
<evidence type="ECO:0000256" key="10">
    <source>
        <dbReference type="ARBA" id="ARBA00023136"/>
    </source>
</evidence>
<organism evidence="12 13">
    <name type="scientific">Pseudoleptotrichia goodfellowii</name>
    <dbReference type="NCBI Taxonomy" id="157692"/>
    <lineage>
        <taxon>Bacteria</taxon>
        <taxon>Fusobacteriati</taxon>
        <taxon>Fusobacteriota</taxon>
        <taxon>Fusobacteriia</taxon>
        <taxon>Fusobacteriales</taxon>
        <taxon>Leptotrichiaceae</taxon>
        <taxon>Pseudoleptotrichia</taxon>
    </lineage>
</organism>
<evidence type="ECO:0000256" key="5">
    <source>
        <dbReference type="ARBA" id="ARBA00022597"/>
    </source>
</evidence>
<keyword evidence="10" id="KW-0472">Membrane</keyword>
<evidence type="ECO:0000256" key="3">
    <source>
        <dbReference type="ARBA" id="ARBA00022448"/>
    </source>
</evidence>
<dbReference type="OrthoDB" id="9771863at2"/>
<evidence type="ECO:0000259" key="11">
    <source>
        <dbReference type="PROSITE" id="PS50893"/>
    </source>
</evidence>
<keyword evidence="7" id="KW-0547">Nucleotide-binding</keyword>
<dbReference type="PROSITE" id="PS50893">
    <property type="entry name" value="ABC_TRANSPORTER_2"/>
    <property type="match status" value="2"/>
</dbReference>
<dbReference type="CDD" id="cd03215">
    <property type="entry name" value="ABC_Carb_Monos_II"/>
    <property type="match status" value="1"/>
</dbReference>
<evidence type="ECO:0000313" key="13">
    <source>
        <dbReference type="Proteomes" id="UP000321606"/>
    </source>
</evidence>
<dbReference type="Gene3D" id="3.40.50.300">
    <property type="entry name" value="P-loop containing nucleotide triphosphate hydrolases"/>
    <property type="match status" value="2"/>
</dbReference>
<evidence type="ECO:0000313" key="12">
    <source>
        <dbReference type="EMBL" id="BBM37021.1"/>
    </source>
</evidence>
<feature type="domain" description="ABC transporter" evidence="11">
    <location>
        <begin position="261"/>
        <end position="505"/>
    </location>
</feature>
<dbReference type="NCBIfam" id="NF010069">
    <property type="entry name" value="PRK13549.1"/>
    <property type="match status" value="1"/>
</dbReference>